<dbReference type="Proteomes" id="UP000434172">
    <property type="component" value="Unassembled WGS sequence"/>
</dbReference>
<evidence type="ECO:0000313" key="1">
    <source>
        <dbReference type="EMBL" id="KAF0325827.1"/>
    </source>
</evidence>
<dbReference type="EMBL" id="WOWK01000034">
    <property type="protein sequence ID" value="KAF0325827.1"/>
    <property type="molecule type" value="Genomic_DNA"/>
</dbReference>
<name>A0A8H3WHC2_9PEZI</name>
<evidence type="ECO:0000313" key="2">
    <source>
        <dbReference type="Proteomes" id="UP000434172"/>
    </source>
</evidence>
<comment type="caution">
    <text evidence="1">The sequence shown here is derived from an EMBL/GenBank/DDBJ whole genome shotgun (WGS) entry which is preliminary data.</text>
</comment>
<gene>
    <name evidence="1" type="ORF">GQ607_006959</name>
</gene>
<sequence>MLRQVLALPWDAFLRGDCRDLRPEAKRCDGTAATALRNFVRTRQPPHSRINRHTRSQSTEYHWTIVAVPAYPPEITSCLLIRSFVPHKSRQPPIITHHPMQESQTRSLGKPLSAIVAHLPSFEHAHETIFAWRRSRWAHPKPLGEHRRTHMNSRHACPHTHAPHLGHHTRVVPCSAGLRGTSVSGHLLCRLNCEWNCHGIRMRTGMSAGLVI</sequence>
<reference evidence="1 2" key="1">
    <citation type="submission" date="2019-12" db="EMBL/GenBank/DDBJ databases">
        <title>A genome sequence resource for the geographically widespread anthracnose pathogen Colletotrichum asianum.</title>
        <authorList>
            <person name="Meng Y."/>
        </authorList>
    </citation>
    <scope>NUCLEOTIDE SEQUENCE [LARGE SCALE GENOMIC DNA]</scope>
    <source>
        <strain evidence="1 2">ICMP 18580</strain>
    </source>
</reference>
<accession>A0A8H3WHC2</accession>
<proteinExistence type="predicted"/>
<protein>
    <submittedName>
        <fullName evidence="1">Uncharacterized protein</fullName>
    </submittedName>
</protein>
<keyword evidence="2" id="KW-1185">Reference proteome</keyword>
<organism evidence="1 2">
    <name type="scientific">Colletotrichum asianum</name>
    <dbReference type="NCBI Taxonomy" id="702518"/>
    <lineage>
        <taxon>Eukaryota</taxon>
        <taxon>Fungi</taxon>
        <taxon>Dikarya</taxon>
        <taxon>Ascomycota</taxon>
        <taxon>Pezizomycotina</taxon>
        <taxon>Sordariomycetes</taxon>
        <taxon>Hypocreomycetidae</taxon>
        <taxon>Glomerellales</taxon>
        <taxon>Glomerellaceae</taxon>
        <taxon>Colletotrichum</taxon>
        <taxon>Colletotrichum gloeosporioides species complex</taxon>
    </lineage>
</organism>
<dbReference type="AlphaFoldDB" id="A0A8H3WHC2"/>